<dbReference type="InterPro" id="IPR004219">
    <property type="entry name" value="TTvirus_Unk"/>
</dbReference>
<accession>A0AAU8H4N5</accession>
<proteinExistence type="inferred from homology"/>
<feature type="region of interest" description="Disordered" evidence="7">
    <location>
        <begin position="36"/>
        <end position="61"/>
    </location>
</feature>
<evidence type="ECO:0000256" key="7">
    <source>
        <dbReference type="SAM" id="MobiDB-lite"/>
    </source>
</evidence>
<dbReference type="Pfam" id="PF02956">
    <property type="entry name" value="TT_ORF1"/>
    <property type="match status" value="1"/>
</dbReference>
<evidence type="ECO:0000256" key="6">
    <source>
        <dbReference type="RuleBase" id="RU361230"/>
    </source>
</evidence>
<keyword evidence="3 6" id="KW-1140">T=1 icosahedral capsid protein</keyword>
<comment type="function">
    <text evidence="6">Self-assembles to form an icosahedral capsid.</text>
</comment>
<feature type="compositionally biased region" description="Basic residues" evidence="7">
    <location>
        <begin position="36"/>
        <end position="60"/>
    </location>
</feature>
<evidence type="ECO:0000256" key="1">
    <source>
        <dbReference type="ARBA" id="ARBA00004328"/>
    </source>
</evidence>
<reference evidence="8" key="1">
    <citation type="submission" date="2024-05" db="EMBL/GenBank/DDBJ databases">
        <authorList>
            <person name="Laubscher F."/>
            <person name="Chudzinski V."/>
            <person name="Cordey S."/>
            <person name="Hosszu-Fellous K."/>
            <person name="Kaiser L."/>
        </authorList>
    </citation>
    <scope>NUCLEOTIDE SEQUENCE</scope>
    <source>
        <strain evidence="8">GE-0909-24-422</strain>
    </source>
</reference>
<dbReference type="EMBL" id="PP816706">
    <property type="protein sequence ID" value="XCH55952.1"/>
    <property type="molecule type" value="Genomic_DNA"/>
</dbReference>
<comment type="subcellular location">
    <subcellularLocation>
        <location evidence="1 6">Virion</location>
    </subcellularLocation>
</comment>
<sequence>MPFWWNRRKRFWRRNYKRKPKYKKYKPRRYRRTYRTKYRRANRRGRRRRRRRHKVRRKKQTIPVRQWQPDSIVKCKIKGLSTLVLGAEGKQLVCYTNVKNANTPPKAPAGGGFGCEQFSLESLYTDFIFRKNIWTKSNTLKDLCRYLGVKMVFYRHPETDFIVSYSRQPPFEISKEIYTSCHPLNMILDKHKIIIPSKFTNPRGKLKIKKFIKPPKQMLSKWFFQEHFANYPLVMIKAAACNLNYSNLGCCNTNQMVTFFYININWYTLADWSARKSGTAIYTPYANFPLQIYTWNKKQWDTQKDATESQKFTRPQTYFDSVSIKTGFFSPQILQAVQITTDTTKQKITRNNPLNICRYNPNLDSGKKNKIWLVSTLTATWEAPHSDKILIYEGYPLYMMLWGFLSYVQAIKKSPDFFLGYVLAMQSPALLPYSQPGAQTAIIVPLDYKMPQGKAPYDEELTDSMKNLWFPTIYNQLEILNAIVESGPLVPKYSQTKNSTWELDMFYTFIFKWGGPEITEQQIADPHLQGTYEVPDTLQKAIQIHDPAKQKIGSLLHPWDIRRGYFTKTALKRMHENLSTESSFIPDGEEIPPKKKRQQTGPELSHPYQEEEEVQSSLLSLFEENIYPETQTQTPQILQLIKQQQQQQQELKYNILRIISDIKAKQNLLRLQTGAMF</sequence>
<protein>
    <recommendedName>
        <fullName evidence="6">Capsid protein</fullName>
    </recommendedName>
</protein>
<comment type="similarity">
    <text evidence="2 6">Belongs to the anelloviridae capsid protein family.</text>
</comment>
<evidence type="ECO:0000256" key="5">
    <source>
        <dbReference type="ARBA" id="ARBA00022844"/>
    </source>
</evidence>
<keyword evidence="4 6" id="KW-0167">Capsid protein</keyword>
<name>A0AAU8H4N5_9VIRU</name>
<evidence type="ECO:0000313" key="8">
    <source>
        <dbReference type="EMBL" id="XCH55952.1"/>
    </source>
</evidence>
<keyword evidence="5 6" id="KW-0946">Virion</keyword>
<evidence type="ECO:0000256" key="3">
    <source>
        <dbReference type="ARBA" id="ARBA00022431"/>
    </source>
</evidence>
<feature type="region of interest" description="Disordered" evidence="7">
    <location>
        <begin position="579"/>
        <end position="610"/>
    </location>
</feature>
<evidence type="ECO:0000256" key="4">
    <source>
        <dbReference type="ARBA" id="ARBA00022561"/>
    </source>
</evidence>
<organism evidence="8">
    <name type="scientific">Gammatorquevirus homidi13</name>
    <dbReference type="NCBI Taxonomy" id="3048384"/>
    <lineage>
        <taxon>Viruses</taxon>
        <taxon>Monodnaviria</taxon>
        <taxon>Shotokuvirae</taxon>
        <taxon>Commensaviricota</taxon>
        <taxon>Cardeaviricetes</taxon>
        <taxon>Sanitavirales</taxon>
        <taxon>Anelloviridae</taxon>
        <taxon>Gammatorquevirus</taxon>
    </lineage>
</organism>
<dbReference type="GO" id="GO:0039615">
    <property type="term" value="C:T=1 icosahedral viral capsid"/>
    <property type="evidence" value="ECO:0007669"/>
    <property type="project" value="UniProtKB-UniRule"/>
</dbReference>
<evidence type="ECO:0000256" key="2">
    <source>
        <dbReference type="ARBA" id="ARBA00006131"/>
    </source>
</evidence>